<evidence type="ECO:0000256" key="1">
    <source>
        <dbReference type="SAM" id="MobiDB-lite"/>
    </source>
</evidence>
<dbReference type="InterPro" id="IPR008379">
    <property type="entry name" value="Band_4.1_C"/>
</dbReference>
<dbReference type="GO" id="GO:0005198">
    <property type="term" value="F:structural molecule activity"/>
    <property type="evidence" value="ECO:0007669"/>
    <property type="project" value="InterPro"/>
</dbReference>
<dbReference type="Pfam" id="PF05902">
    <property type="entry name" value="4_1_CTD"/>
    <property type="match status" value="2"/>
</dbReference>
<evidence type="ECO:0000259" key="2">
    <source>
        <dbReference type="Pfam" id="PF05902"/>
    </source>
</evidence>
<dbReference type="PANTHER" id="PTHR23280">
    <property type="entry name" value="4.1 G PROTEIN"/>
    <property type="match status" value="1"/>
</dbReference>
<feature type="domain" description="Band 4.1 C-terminal" evidence="2">
    <location>
        <begin position="183"/>
        <end position="211"/>
    </location>
</feature>
<sequence length="219" mass="24491">MTAAVIQAQSLDASNANQDSMNANLMASYGEVNSRPAGGLSQRYRSNEDSDHSEDGRADWRFSENAPPRSLLRPTPRSNQMQPSHHSDDEDEEPKPLQEEIPVMRKTFTYEAPGSRVESGVPSGRLLSSQTFTAETSSTSTTTHITKTVKGGICRNQNREENRDLWRHRDRPRRGLTLMSFLKALAAALSEARRQHPELSVTRVVVHKETEVSPDHVID</sequence>
<accession>A0A9N7UUP6</accession>
<dbReference type="Proteomes" id="UP001153269">
    <property type="component" value="Unassembled WGS sequence"/>
</dbReference>
<dbReference type="GO" id="GO:0031032">
    <property type="term" value="P:actomyosin structure organization"/>
    <property type="evidence" value="ECO:0007669"/>
    <property type="project" value="TreeGrafter"/>
</dbReference>
<comment type="caution">
    <text evidence="3">The sequence shown here is derived from an EMBL/GenBank/DDBJ whole genome shotgun (WGS) entry which is preliminary data.</text>
</comment>
<dbReference type="GO" id="GO:0005856">
    <property type="term" value="C:cytoskeleton"/>
    <property type="evidence" value="ECO:0007669"/>
    <property type="project" value="InterPro"/>
</dbReference>
<feature type="domain" description="Band 4.1 C-terminal" evidence="2">
    <location>
        <begin position="103"/>
        <end position="154"/>
    </location>
</feature>
<dbReference type="EMBL" id="CADEAL010002313">
    <property type="protein sequence ID" value="CAB1439668.1"/>
    <property type="molecule type" value="Genomic_DNA"/>
</dbReference>
<proteinExistence type="predicted"/>
<reference evidence="3" key="1">
    <citation type="submission" date="2020-03" db="EMBL/GenBank/DDBJ databases">
        <authorList>
            <person name="Weist P."/>
        </authorList>
    </citation>
    <scope>NUCLEOTIDE SEQUENCE</scope>
</reference>
<evidence type="ECO:0000313" key="3">
    <source>
        <dbReference type="EMBL" id="CAB1439668.1"/>
    </source>
</evidence>
<evidence type="ECO:0000313" key="4">
    <source>
        <dbReference type="Proteomes" id="UP001153269"/>
    </source>
</evidence>
<dbReference type="GO" id="GO:0003779">
    <property type="term" value="F:actin binding"/>
    <property type="evidence" value="ECO:0007669"/>
    <property type="project" value="InterPro"/>
</dbReference>
<dbReference type="AlphaFoldDB" id="A0A9N7UUP6"/>
<keyword evidence="4" id="KW-1185">Reference proteome</keyword>
<protein>
    <recommendedName>
        <fullName evidence="2">Band 4.1 C-terminal domain-containing protein</fullName>
    </recommendedName>
</protein>
<feature type="region of interest" description="Disordered" evidence="1">
    <location>
        <begin position="27"/>
        <end position="98"/>
    </location>
</feature>
<gene>
    <name evidence="3" type="ORF">PLEPLA_LOCUS27446</name>
</gene>
<feature type="compositionally biased region" description="Low complexity" evidence="1">
    <location>
        <begin position="67"/>
        <end position="78"/>
    </location>
</feature>
<organism evidence="3 4">
    <name type="scientific">Pleuronectes platessa</name>
    <name type="common">European plaice</name>
    <dbReference type="NCBI Taxonomy" id="8262"/>
    <lineage>
        <taxon>Eukaryota</taxon>
        <taxon>Metazoa</taxon>
        <taxon>Chordata</taxon>
        <taxon>Craniata</taxon>
        <taxon>Vertebrata</taxon>
        <taxon>Euteleostomi</taxon>
        <taxon>Actinopterygii</taxon>
        <taxon>Neopterygii</taxon>
        <taxon>Teleostei</taxon>
        <taxon>Neoteleostei</taxon>
        <taxon>Acanthomorphata</taxon>
        <taxon>Carangaria</taxon>
        <taxon>Pleuronectiformes</taxon>
        <taxon>Pleuronectoidei</taxon>
        <taxon>Pleuronectidae</taxon>
        <taxon>Pleuronectes</taxon>
    </lineage>
</organism>
<name>A0A9N7UUP6_PLEPL</name>
<feature type="compositionally biased region" description="Basic and acidic residues" evidence="1">
    <location>
        <begin position="45"/>
        <end position="62"/>
    </location>
</feature>
<dbReference type="PANTHER" id="PTHR23280:SF34">
    <property type="entry name" value="FERM DOMAIN CONTAINING 7"/>
    <property type="match status" value="1"/>
</dbReference>